<organism evidence="1 2">
    <name type="scientific">Athelia psychrophila</name>
    <dbReference type="NCBI Taxonomy" id="1759441"/>
    <lineage>
        <taxon>Eukaryota</taxon>
        <taxon>Fungi</taxon>
        <taxon>Dikarya</taxon>
        <taxon>Basidiomycota</taxon>
        <taxon>Agaricomycotina</taxon>
        <taxon>Agaricomycetes</taxon>
        <taxon>Agaricomycetidae</taxon>
        <taxon>Atheliales</taxon>
        <taxon>Atheliaceae</taxon>
        <taxon>Athelia</taxon>
    </lineage>
</organism>
<evidence type="ECO:0000313" key="2">
    <source>
        <dbReference type="Proteomes" id="UP000076532"/>
    </source>
</evidence>
<sequence>MAGALAFFVGGTSLGSMGMESIGIMGVNMGMAGLEAAVCGLVDATRAGGPCGGRDVRGGWRAGHLFADLEATHIQLQALLRTLHITDLFLVSPILLLPVLPLLSPSPGSGMRVGAAQQAGLTLTPASLGPVHLRCLPWAKLTLLPRFVSVLFGAYAESARIRLAREHLKRHQRRPVPTRIPRFLPPQRRTERGGVVPHVRLGIRFGHTARLPCTQRNSSTGHARAASISLALRRLPGMEDLSTGRVPFQSLLQLHL</sequence>
<dbReference type="AlphaFoldDB" id="A0A166MTR8"/>
<dbReference type="EMBL" id="KV417527">
    <property type="protein sequence ID" value="KZP24307.1"/>
    <property type="molecule type" value="Genomic_DNA"/>
</dbReference>
<proteinExistence type="predicted"/>
<name>A0A166MTR8_9AGAM</name>
<protein>
    <submittedName>
        <fullName evidence="1">Uncharacterized protein</fullName>
    </submittedName>
</protein>
<keyword evidence="2" id="KW-1185">Reference proteome</keyword>
<dbReference type="Proteomes" id="UP000076532">
    <property type="component" value="Unassembled WGS sequence"/>
</dbReference>
<accession>A0A166MTR8</accession>
<evidence type="ECO:0000313" key="1">
    <source>
        <dbReference type="EMBL" id="KZP24307.1"/>
    </source>
</evidence>
<reference evidence="1 2" key="1">
    <citation type="journal article" date="2016" name="Mol. Biol. Evol.">
        <title>Comparative Genomics of Early-Diverging Mushroom-Forming Fungi Provides Insights into the Origins of Lignocellulose Decay Capabilities.</title>
        <authorList>
            <person name="Nagy L.G."/>
            <person name="Riley R."/>
            <person name="Tritt A."/>
            <person name="Adam C."/>
            <person name="Daum C."/>
            <person name="Floudas D."/>
            <person name="Sun H."/>
            <person name="Yadav J.S."/>
            <person name="Pangilinan J."/>
            <person name="Larsson K.H."/>
            <person name="Matsuura K."/>
            <person name="Barry K."/>
            <person name="Labutti K."/>
            <person name="Kuo R."/>
            <person name="Ohm R.A."/>
            <person name="Bhattacharya S.S."/>
            <person name="Shirouzu T."/>
            <person name="Yoshinaga Y."/>
            <person name="Martin F.M."/>
            <person name="Grigoriev I.V."/>
            <person name="Hibbett D.S."/>
        </authorList>
    </citation>
    <scope>NUCLEOTIDE SEQUENCE [LARGE SCALE GENOMIC DNA]</scope>
    <source>
        <strain evidence="1 2">CBS 109695</strain>
    </source>
</reference>
<gene>
    <name evidence="1" type="ORF">FIBSPDRAFT_427726</name>
</gene>